<dbReference type="KEGG" id="vg:80512922"/>
<reference evidence="5 6" key="1">
    <citation type="journal article" date="2016" name="Genome Announc.">
        <title>Complete Genome Sequence of a New Megavirus Family Member Isolated from an Inland Water Lake for the First Time in India.</title>
        <authorList>
            <person name="Chatterjee A."/>
            <person name="Ali F."/>
            <person name="Bange D."/>
            <person name="Kondabagil K."/>
        </authorList>
    </citation>
    <scope>NUCLEOTIDE SEQUENCE [LARGE SCALE GENOMIC DNA]</scope>
    <source>
        <strain evidence="5">1</strain>
    </source>
</reference>
<sequence length="198" mass="22849">MRNLSWQHILIIIIIIIIVFWLISWLFFPKNINVPSGPYYPVQPQLIQPMTIITPNLGQNMTGNQLPHSNIVPRTNRVNTESQTSNMQAPNTQSSNSQDPFMLYYFHAPSCVHCRNFNPAWEMLRQRLEGSRGISTAKVDATKPENENLVFYYNVSAFPTIILITPDQNIEYNGNRTPDDLHNFVVAHINEHNNRMSK</sequence>
<dbReference type="Proteomes" id="UP000241365">
    <property type="component" value="Segment"/>
</dbReference>
<feature type="transmembrane region" description="Helical" evidence="3">
    <location>
        <begin position="6"/>
        <end position="28"/>
    </location>
</feature>
<dbReference type="CDD" id="cd02961">
    <property type="entry name" value="PDI_a_family"/>
    <property type="match status" value="1"/>
</dbReference>
<name>A0A167RDH9_9VIRU</name>
<evidence type="ECO:0000256" key="1">
    <source>
        <dbReference type="ARBA" id="ARBA00006347"/>
    </source>
</evidence>
<keyword evidence="6" id="KW-1185">Reference proteome</keyword>
<accession>A0A167RDH9</accession>
<dbReference type="PANTHER" id="PTHR45672">
    <property type="entry name" value="PROTEIN DISULFIDE-ISOMERASE C17H9.14C-RELATED"/>
    <property type="match status" value="1"/>
</dbReference>
<dbReference type="InterPro" id="IPR013766">
    <property type="entry name" value="Thioredoxin_domain"/>
</dbReference>
<keyword evidence="2" id="KW-0732">Signal</keyword>
<dbReference type="GO" id="GO:0006457">
    <property type="term" value="P:protein folding"/>
    <property type="evidence" value="ECO:0007669"/>
    <property type="project" value="TreeGrafter"/>
</dbReference>
<dbReference type="InterPro" id="IPR051063">
    <property type="entry name" value="PDI"/>
</dbReference>
<feature type="domain" description="Thioredoxin" evidence="4">
    <location>
        <begin position="60"/>
        <end position="190"/>
    </location>
</feature>
<evidence type="ECO:0000313" key="5">
    <source>
        <dbReference type="EMBL" id="ANB50560.1"/>
    </source>
</evidence>
<dbReference type="Gene3D" id="3.40.30.10">
    <property type="entry name" value="Glutaredoxin"/>
    <property type="match status" value="1"/>
</dbReference>
<proteinExistence type="inferred from homology"/>
<keyword evidence="3" id="KW-1133">Transmembrane helix</keyword>
<evidence type="ECO:0000259" key="4">
    <source>
        <dbReference type="PROSITE" id="PS51352"/>
    </source>
</evidence>
<evidence type="ECO:0000256" key="2">
    <source>
        <dbReference type="ARBA" id="ARBA00022729"/>
    </source>
</evidence>
<keyword evidence="3" id="KW-0812">Transmembrane</keyword>
<keyword evidence="3" id="KW-0472">Membrane</keyword>
<dbReference type="PANTHER" id="PTHR45672:SF3">
    <property type="entry name" value="THIOREDOXIN DOMAIN-CONTAINING PROTEIN 5"/>
    <property type="match status" value="1"/>
</dbReference>
<organism evidence="5 6">
    <name type="scientific">Powai lake megavirus</name>
    <dbReference type="NCBI Taxonomy" id="1842663"/>
    <lineage>
        <taxon>Viruses</taxon>
        <taxon>Varidnaviria</taxon>
        <taxon>Bamfordvirae</taxon>
        <taxon>Nucleocytoviricota</taxon>
        <taxon>Megaviricetes</taxon>
        <taxon>Imitervirales</taxon>
        <taxon>Mimiviridae</taxon>
        <taxon>Megamimivirinae</taxon>
        <taxon>Megavirus</taxon>
        <taxon>Megavirus powaiense</taxon>
    </lineage>
</organism>
<dbReference type="RefSeq" id="YP_010776311.1">
    <property type="nucleotide sequence ID" value="NC_075034.1"/>
</dbReference>
<evidence type="ECO:0000313" key="6">
    <source>
        <dbReference type="Proteomes" id="UP000241365"/>
    </source>
</evidence>
<dbReference type="GO" id="GO:0003756">
    <property type="term" value="F:protein disulfide isomerase activity"/>
    <property type="evidence" value="ECO:0007669"/>
    <property type="project" value="TreeGrafter"/>
</dbReference>
<dbReference type="PROSITE" id="PS51352">
    <property type="entry name" value="THIOREDOXIN_2"/>
    <property type="match status" value="1"/>
</dbReference>
<dbReference type="Pfam" id="PF00085">
    <property type="entry name" value="Thioredoxin"/>
    <property type="match status" value="1"/>
</dbReference>
<dbReference type="SUPFAM" id="SSF52833">
    <property type="entry name" value="Thioredoxin-like"/>
    <property type="match status" value="1"/>
</dbReference>
<protein>
    <submittedName>
        <fullName evidence="5">Thioredoxin domain-containing protein</fullName>
    </submittedName>
</protein>
<evidence type="ECO:0000256" key="3">
    <source>
        <dbReference type="SAM" id="Phobius"/>
    </source>
</evidence>
<dbReference type="GeneID" id="80512922"/>
<comment type="similarity">
    <text evidence="1">Belongs to the protein disulfide isomerase family.</text>
</comment>
<dbReference type="InterPro" id="IPR036249">
    <property type="entry name" value="Thioredoxin-like_sf"/>
</dbReference>
<dbReference type="EMBL" id="KU877344">
    <property type="protein sequence ID" value="ANB50560.1"/>
    <property type="molecule type" value="Genomic_DNA"/>
</dbReference>